<evidence type="ECO:0000256" key="1">
    <source>
        <dbReference type="ARBA" id="ARBA00022723"/>
    </source>
</evidence>
<organism evidence="4 5">
    <name type="scientific">Planoprotostelium fungivorum</name>
    <dbReference type="NCBI Taxonomy" id="1890364"/>
    <lineage>
        <taxon>Eukaryota</taxon>
        <taxon>Amoebozoa</taxon>
        <taxon>Evosea</taxon>
        <taxon>Variosea</taxon>
        <taxon>Cavosteliida</taxon>
        <taxon>Cavosteliaceae</taxon>
        <taxon>Planoprotostelium</taxon>
    </lineage>
</organism>
<dbReference type="InParanoid" id="A0A2P6N407"/>
<proteinExistence type="predicted"/>
<comment type="caution">
    <text evidence="4">The sequence shown here is derived from an EMBL/GenBank/DDBJ whole genome shotgun (WGS) entry which is preliminary data.</text>
</comment>
<gene>
    <name evidence="4" type="ORF">PROFUN_13454</name>
</gene>
<dbReference type="Proteomes" id="UP000241769">
    <property type="component" value="Unassembled WGS sequence"/>
</dbReference>
<dbReference type="PANTHER" id="PTHR47659:SF7">
    <property type="entry name" value="FUNGAL TRANSCRIPTIONAL REGULATORY PROTEIN, N-TERMINAL DOMAIN-CONTAINING PROTEIN"/>
    <property type="match status" value="1"/>
</dbReference>
<keyword evidence="2" id="KW-0539">Nucleus</keyword>
<feature type="compositionally biased region" description="Polar residues" evidence="3">
    <location>
        <begin position="1"/>
        <end position="10"/>
    </location>
</feature>
<evidence type="ECO:0000256" key="3">
    <source>
        <dbReference type="SAM" id="MobiDB-lite"/>
    </source>
</evidence>
<name>A0A2P6N407_9EUKA</name>
<sequence>MKIPHQQHTVSGGRHLSDRRSSMIRLRTRSACAACKREHAHYRPCRRCCMRGQSQSCVDAEKKIRTTPTRLSLSANQLAQNAPSVIGDPCTILYQDPFLAQEETTFLMKEETTSGPHNDAFHMDRMSGLQDHDVTSDAIRHPGDSSPYGLPQTAPAYLDEGLPPSLWLDNWFIERMFTRLIDGGVFTIEEGRTLMTRIAQSIGRRIKELQTFITIEQRRTMMEQHVRSMRYISDNCAPLPVPSIVWMSCCIVVHANEAFRNLTAYNEMSPSKLEDLSILNLLDHSTIRKFISTLFKEGVMTTGTCHKSMPASVRYLRDTSTERYIQGTLTLSITRDIFGLPTFYTAHFLPLPSLLGEFPFVLDEVDTPSVQSSTHNEYTALLRTSAITPVERPKFVFYSPSLTDRALVLHHILTPDRLSRAMIRNVIIMTSSGVVIFEKVWVEGDSKTQEKGRLFGSLITTMSEFSRQSTGGMCVSYLEFNEVAISIVDNSRSKLICTLFHDGSDYGNVIAYCILRSFIESFSAELSSFGVNFNTTAFVSFGTKIIDAISNSVKMVVEQLQANRGIANALVVFDDGTAISSATSDEENVGTVANLQPIISLSNDILQTAKKEAAHVISLTMGKHTIKIDRISDARAVLVCVCKNHIQSSSYVPNILKSLHMLQKIFATSHALNTSNKF</sequence>
<protein>
    <submittedName>
        <fullName evidence="4">Uncharacterized protein</fullName>
    </submittedName>
</protein>
<keyword evidence="5" id="KW-1185">Reference proteome</keyword>
<reference evidence="4 5" key="1">
    <citation type="journal article" date="2018" name="Genome Biol. Evol.">
        <title>Multiple Roots of Fruiting Body Formation in Amoebozoa.</title>
        <authorList>
            <person name="Hillmann F."/>
            <person name="Forbes G."/>
            <person name="Novohradska S."/>
            <person name="Ferling I."/>
            <person name="Riege K."/>
            <person name="Groth M."/>
            <person name="Westermann M."/>
            <person name="Marz M."/>
            <person name="Spaller T."/>
            <person name="Winckler T."/>
            <person name="Schaap P."/>
            <person name="Glockner G."/>
        </authorList>
    </citation>
    <scope>NUCLEOTIDE SEQUENCE [LARGE SCALE GENOMIC DNA]</scope>
    <source>
        <strain evidence="4 5">Jena</strain>
    </source>
</reference>
<accession>A0A2P6N407</accession>
<dbReference type="GO" id="GO:0046872">
    <property type="term" value="F:metal ion binding"/>
    <property type="evidence" value="ECO:0007669"/>
    <property type="project" value="UniProtKB-KW"/>
</dbReference>
<keyword evidence="1" id="KW-0479">Metal-binding</keyword>
<dbReference type="SUPFAM" id="SSF103196">
    <property type="entry name" value="Roadblock/LC7 domain"/>
    <property type="match status" value="1"/>
</dbReference>
<evidence type="ECO:0000313" key="5">
    <source>
        <dbReference type="Proteomes" id="UP000241769"/>
    </source>
</evidence>
<dbReference type="AlphaFoldDB" id="A0A2P6N407"/>
<evidence type="ECO:0000256" key="2">
    <source>
        <dbReference type="ARBA" id="ARBA00023242"/>
    </source>
</evidence>
<feature type="region of interest" description="Disordered" evidence="3">
    <location>
        <begin position="1"/>
        <end position="21"/>
    </location>
</feature>
<dbReference type="OrthoDB" id="10261052at2759"/>
<dbReference type="PANTHER" id="PTHR47659">
    <property type="entry name" value="ZN(II)2CYS6 TRANSCRIPTION FACTOR (EUROFUNG)-RELATED"/>
    <property type="match status" value="1"/>
</dbReference>
<evidence type="ECO:0000313" key="4">
    <source>
        <dbReference type="EMBL" id="PRP78673.1"/>
    </source>
</evidence>
<dbReference type="EMBL" id="MDYQ01000211">
    <property type="protein sequence ID" value="PRP78673.1"/>
    <property type="molecule type" value="Genomic_DNA"/>
</dbReference>
<dbReference type="InterPro" id="IPR050335">
    <property type="entry name" value="ERT1_acuK_gluconeogen_tf"/>
</dbReference>